<proteinExistence type="inferred from homology"/>
<dbReference type="InterPro" id="IPR000073">
    <property type="entry name" value="AB_hydrolase_1"/>
</dbReference>
<feature type="domain" description="AB hydrolase-1" evidence="3">
    <location>
        <begin position="32"/>
        <end position="274"/>
    </location>
</feature>
<evidence type="ECO:0000313" key="4">
    <source>
        <dbReference type="EMBL" id="KAG7730939.1"/>
    </source>
</evidence>
<accession>A0AAN6I397</accession>
<sequence>MRGIVKKTFTPGKGEWKLAYDFFCPTSTGTIPPLVLLHGLLGNRKQNRHVAGILAHNLQTPVLVPDLTNHGDSFHRSAHSNELMSEDISNLLKAPAINPQYSRGYVMIGHSMGGKAAMFHALNHPNDVLGVASVDNVPYKNPRAADSEFARFDRFFSYVKQFLTNSTFSSLAEVDQKLKDIEPDKRFRQLLASNFKRNKVSKAIECKVPVDVLQQSLETLKILEVDGSLKYNGPLLIIRALKSPFVGEIDHEKVSDHFPNYSTSDINTGHWVITEDCPGFVTIIDEWIKNQKFGNHQQ</sequence>
<dbReference type="PANTHER" id="PTHR46118:SF4">
    <property type="entry name" value="PROTEIN ABHD11"/>
    <property type="match status" value="1"/>
</dbReference>
<comment type="similarity">
    <text evidence="1">Belongs to the AB hydrolase superfamily.</text>
</comment>
<gene>
    <name evidence="4" type="ORF">KL933_000734</name>
</gene>
<dbReference type="Gene3D" id="3.40.50.1820">
    <property type="entry name" value="alpha/beta hydrolase"/>
    <property type="match status" value="1"/>
</dbReference>
<dbReference type="EMBL" id="JAHLUH010000001">
    <property type="protein sequence ID" value="KAG7730939.1"/>
    <property type="molecule type" value="Genomic_DNA"/>
</dbReference>
<keyword evidence="2" id="KW-0378">Hydrolase</keyword>
<protein>
    <recommendedName>
        <fullName evidence="3">AB hydrolase-1 domain-containing protein</fullName>
    </recommendedName>
</protein>
<evidence type="ECO:0000256" key="2">
    <source>
        <dbReference type="ARBA" id="ARBA00022801"/>
    </source>
</evidence>
<dbReference type="InterPro" id="IPR029058">
    <property type="entry name" value="AB_hydrolase_fold"/>
</dbReference>
<dbReference type="SUPFAM" id="SSF53474">
    <property type="entry name" value="alpha/beta-Hydrolases"/>
    <property type="match status" value="1"/>
</dbReference>
<evidence type="ECO:0000313" key="5">
    <source>
        <dbReference type="Proteomes" id="UP000738402"/>
    </source>
</evidence>
<evidence type="ECO:0000256" key="1">
    <source>
        <dbReference type="ARBA" id="ARBA00008645"/>
    </source>
</evidence>
<organism evidence="4 5">
    <name type="scientific">Ogataea haglerorum</name>
    <dbReference type="NCBI Taxonomy" id="1937702"/>
    <lineage>
        <taxon>Eukaryota</taxon>
        <taxon>Fungi</taxon>
        <taxon>Dikarya</taxon>
        <taxon>Ascomycota</taxon>
        <taxon>Saccharomycotina</taxon>
        <taxon>Pichiomycetes</taxon>
        <taxon>Pichiales</taxon>
        <taxon>Pichiaceae</taxon>
        <taxon>Ogataea</taxon>
    </lineage>
</organism>
<dbReference type="AlphaFoldDB" id="A0AAN6I397"/>
<dbReference type="Pfam" id="PF00561">
    <property type="entry name" value="Abhydrolase_1"/>
    <property type="match status" value="1"/>
</dbReference>
<dbReference type="Proteomes" id="UP000738402">
    <property type="component" value="Unassembled WGS sequence"/>
</dbReference>
<reference evidence="4" key="1">
    <citation type="journal article" date="2021" name="G3 (Bethesda)">
        <title>Genomic diversity, chromosomal rearrangements, and interspecies hybridization in the ogataea polymorpha species complex.</title>
        <authorList>
            <person name="Hanson S.J."/>
            <person name="Cinneide E.O."/>
            <person name="Salzberg L.I."/>
            <person name="Wolfe K.H."/>
            <person name="McGowan J."/>
            <person name="Fitzpatrick D.A."/>
            <person name="Matlin K."/>
        </authorList>
    </citation>
    <scope>NUCLEOTIDE SEQUENCE</scope>
    <source>
        <strain evidence="4">83-405-1</strain>
    </source>
</reference>
<dbReference type="PANTHER" id="PTHR46118">
    <property type="entry name" value="PROTEIN ABHD11"/>
    <property type="match status" value="1"/>
</dbReference>
<comment type="caution">
    <text evidence="4">The sequence shown here is derived from an EMBL/GenBank/DDBJ whole genome shotgun (WGS) entry which is preliminary data.</text>
</comment>
<dbReference type="GO" id="GO:0052689">
    <property type="term" value="F:carboxylic ester hydrolase activity"/>
    <property type="evidence" value="ECO:0007669"/>
    <property type="project" value="TreeGrafter"/>
</dbReference>
<evidence type="ECO:0000259" key="3">
    <source>
        <dbReference type="Pfam" id="PF00561"/>
    </source>
</evidence>
<name>A0AAN6I397_9ASCO</name>